<dbReference type="PANTHER" id="PTHR31286:SF167">
    <property type="entry name" value="OS09G0268800 PROTEIN"/>
    <property type="match status" value="1"/>
</dbReference>
<keyword evidence="2" id="KW-1185">Reference proteome</keyword>
<accession>A0A7J6I7W9</accession>
<sequence length="233" mass="25770">MVRCLGHKTSELLRPTLGFSDACNLGGWESHPLIVGGNLILFENEDDRLKALANNPGNVKGCLLLLNTWDPSLDVEASFSTARLWVQIHKLPLDYFSIINGNNLGALANSVVEVELDYNKPATLKKWLRVFVDVSIENSLFSGCFIEPLIQSQMAMGILSPIWTVAEHGFPLYRLFLREKVCLNREDVDVAFDNSKNKGVSLLAENSNEELVRPVVNNVVDTAGPSTMGQKIS</sequence>
<gene>
    <name evidence="1" type="ORF">G4B88_027870</name>
</gene>
<organism evidence="1 2">
    <name type="scientific">Cannabis sativa</name>
    <name type="common">Hemp</name>
    <name type="synonym">Marijuana</name>
    <dbReference type="NCBI Taxonomy" id="3483"/>
    <lineage>
        <taxon>Eukaryota</taxon>
        <taxon>Viridiplantae</taxon>
        <taxon>Streptophyta</taxon>
        <taxon>Embryophyta</taxon>
        <taxon>Tracheophyta</taxon>
        <taxon>Spermatophyta</taxon>
        <taxon>Magnoliopsida</taxon>
        <taxon>eudicotyledons</taxon>
        <taxon>Gunneridae</taxon>
        <taxon>Pentapetalae</taxon>
        <taxon>rosids</taxon>
        <taxon>fabids</taxon>
        <taxon>Rosales</taxon>
        <taxon>Cannabaceae</taxon>
        <taxon>Cannabis</taxon>
    </lineage>
</organism>
<dbReference type="InterPro" id="IPR040256">
    <property type="entry name" value="At4g02000-like"/>
</dbReference>
<dbReference type="AlphaFoldDB" id="A0A7J6I7W9"/>
<name>A0A7J6I7W9_CANSA</name>
<dbReference type="PANTHER" id="PTHR31286">
    <property type="entry name" value="GLYCINE-RICH CELL WALL STRUCTURAL PROTEIN 1.8-LIKE"/>
    <property type="match status" value="1"/>
</dbReference>
<proteinExistence type="predicted"/>
<evidence type="ECO:0008006" key="3">
    <source>
        <dbReference type="Google" id="ProtNLM"/>
    </source>
</evidence>
<evidence type="ECO:0000313" key="1">
    <source>
        <dbReference type="EMBL" id="KAF4403099.1"/>
    </source>
</evidence>
<comment type="caution">
    <text evidence="1">The sequence shown here is derived from an EMBL/GenBank/DDBJ whole genome shotgun (WGS) entry which is preliminary data.</text>
</comment>
<evidence type="ECO:0000313" key="2">
    <source>
        <dbReference type="Proteomes" id="UP000583929"/>
    </source>
</evidence>
<reference evidence="1 2" key="1">
    <citation type="journal article" date="2020" name="bioRxiv">
        <title>Sequence and annotation of 42 cannabis genomes reveals extensive copy number variation in cannabinoid synthesis and pathogen resistance genes.</title>
        <authorList>
            <person name="Mckernan K.J."/>
            <person name="Helbert Y."/>
            <person name="Kane L.T."/>
            <person name="Ebling H."/>
            <person name="Zhang L."/>
            <person name="Liu B."/>
            <person name="Eaton Z."/>
            <person name="Mclaughlin S."/>
            <person name="Kingan S."/>
            <person name="Baybayan P."/>
            <person name="Concepcion G."/>
            <person name="Jordan M."/>
            <person name="Riva A."/>
            <person name="Barbazuk W."/>
            <person name="Harkins T."/>
        </authorList>
    </citation>
    <scope>NUCLEOTIDE SEQUENCE [LARGE SCALE GENOMIC DNA]</scope>
    <source>
        <strain evidence="2">cv. Jamaican Lion 4</strain>
        <tissue evidence="1">Leaf</tissue>
    </source>
</reference>
<protein>
    <recommendedName>
        <fullName evidence="3">DUF4283 domain-containing protein</fullName>
    </recommendedName>
</protein>
<dbReference type="EMBL" id="JAATIQ010000005">
    <property type="protein sequence ID" value="KAF4403099.1"/>
    <property type="molecule type" value="Genomic_DNA"/>
</dbReference>
<dbReference type="Proteomes" id="UP000583929">
    <property type="component" value="Unassembled WGS sequence"/>
</dbReference>